<dbReference type="GeneID" id="5492314"/>
<keyword evidence="2" id="KW-1185">Reference proteome</keyword>
<organism evidence="1 2">
    <name type="scientific">Sclerotinia sclerotiorum (strain ATCC 18683 / 1980 / Ss-1)</name>
    <name type="common">White mold</name>
    <name type="synonym">Whetzelinia sclerotiorum</name>
    <dbReference type="NCBI Taxonomy" id="665079"/>
    <lineage>
        <taxon>Eukaryota</taxon>
        <taxon>Fungi</taxon>
        <taxon>Dikarya</taxon>
        <taxon>Ascomycota</taxon>
        <taxon>Pezizomycotina</taxon>
        <taxon>Leotiomycetes</taxon>
        <taxon>Helotiales</taxon>
        <taxon>Sclerotiniaceae</taxon>
        <taxon>Sclerotinia</taxon>
    </lineage>
</organism>
<dbReference type="HOGENOM" id="CLU_2639575_0_0_1"/>
<evidence type="ECO:0000313" key="1">
    <source>
        <dbReference type="EMBL" id="EDO00187.1"/>
    </source>
</evidence>
<name>A7ECK8_SCLS1</name>
<dbReference type="EMBL" id="CH476623">
    <property type="protein sequence ID" value="EDO00187.1"/>
    <property type="molecule type" value="Genomic_DNA"/>
</dbReference>
<dbReference type="RefSeq" id="XP_001596824.1">
    <property type="nucleotide sequence ID" value="XM_001596774.1"/>
</dbReference>
<dbReference type="Proteomes" id="UP000001312">
    <property type="component" value="Unassembled WGS sequence"/>
</dbReference>
<gene>
    <name evidence="1" type="ORF">SS1G_03047</name>
</gene>
<protein>
    <submittedName>
        <fullName evidence="1">Uncharacterized protein</fullName>
    </submittedName>
</protein>
<dbReference type="AlphaFoldDB" id="A7ECK8"/>
<sequence length="77" mass="8754">MAMLRGMQCYCHIFAEILETNPSDPFAAPETGYGRILLTIIYLERPERQPSLIMTMKPERQVASELVVCQIAVVKQI</sequence>
<reference evidence="2" key="1">
    <citation type="journal article" date="2011" name="PLoS Genet.">
        <title>Genomic analysis of the necrotrophic fungal pathogens Sclerotinia sclerotiorum and Botrytis cinerea.</title>
        <authorList>
            <person name="Amselem J."/>
            <person name="Cuomo C.A."/>
            <person name="van Kan J.A."/>
            <person name="Viaud M."/>
            <person name="Benito E.P."/>
            <person name="Couloux A."/>
            <person name="Coutinho P.M."/>
            <person name="de Vries R.P."/>
            <person name="Dyer P.S."/>
            <person name="Fillinger S."/>
            <person name="Fournier E."/>
            <person name="Gout L."/>
            <person name="Hahn M."/>
            <person name="Kohn L."/>
            <person name="Lapalu N."/>
            <person name="Plummer K.M."/>
            <person name="Pradier J.M."/>
            <person name="Quevillon E."/>
            <person name="Sharon A."/>
            <person name="Simon A."/>
            <person name="ten Have A."/>
            <person name="Tudzynski B."/>
            <person name="Tudzynski P."/>
            <person name="Wincker P."/>
            <person name="Andrew M."/>
            <person name="Anthouard V."/>
            <person name="Beever R.E."/>
            <person name="Beffa R."/>
            <person name="Benoit I."/>
            <person name="Bouzid O."/>
            <person name="Brault B."/>
            <person name="Chen Z."/>
            <person name="Choquer M."/>
            <person name="Collemare J."/>
            <person name="Cotton P."/>
            <person name="Danchin E.G."/>
            <person name="Da Silva C."/>
            <person name="Gautier A."/>
            <person name="Giraud C."/>
            <person name="Giraud T."/>
            <person name="Gonzalez C."/>
            <person name="Grossetete S."/>
            <person name="Guldener U."/>
            <person name="Henrissat B."/>
            <person name="Howlett B.J."/>
            <person name="Kodira C."/>
            <person name="Kretschmer M."/>
            <person name="Lappartient A."/>
            <person name="Leroch M."/>
            <person name="Levis C."/>
            <person name="Mauceli E."/>
            <person name="Neuveglise C."/>
            <person name="Oeser B."/>
            <person name="Pearson M."/>
            <person name="Poulain J."/>
            <person name="Poussereau N."/>
            <person name="Quesneville H."/>
            <person name="Rascle C."/>
            <person name="Schumacher J."/>
            <person name="Segurens B."/>
            <person name="Sexton A."/>
            <person name="Silva E."/>
            <person name="Sirven C."/>
            <person name="Soanes D.M."/>
            <person name="Talbot N.J."/>
            <person name="Templeton M."/>
            <person name="Yandava C."/>
            <person name="Yarden O."/>
            <person name="Zeng Q."/>
            <person name="Rollins J.A."/>
            <person name="Lebrun M.H."/>
            <person name="Dickman M."/>
        </authorList>
    </citation>
    <scope>NUCLEOTIDE SEQUENCE [LARGE SCALE GENOMIC DNA]</scope>
    <source>
        <strain evidence="2">ATCC 18683 / 1980 / Ss-1</strain>
    </source>
</reference>
<proteinExistence type="predicted"/>
<accession>A7ECK8</accession>
<evidence type="ECO:0000313" key="2">
    <source>
        <dbReference type="Proteomes" id="UP000001312"/>
    </source>
</evidence>
<dbReference type="KEGG" id="ssl:SS1G_03047"/>
<dbReference type="InParanoid" id="A7ECK8"/>